<evidence type="ECO:0000313" key="2">
    <source>
        <dbReference type="Proteomes" id="UP000631114"/>
    </source>
</evidence>
<comment type="caution">
    <text evidence="1">The sequence shown here is derived from an EMBL/GenBank/DDBJ whole genome shotgun (WGS) entry which is preliminary data.</text>
</comment>
<protein>
    <submittedName>
        <fullName evidence="1">Uncharacterized protein</fullName>
    </submittedName>
</protein>
<keyword evidence="2" id="KW-1185">Reference proteome</keyword>
<accession>A0A835I0P5</accession>
<gene>
    <name evidence="1" type="ORF">IFM89_022409</name>
</gene>
<proteinExistence type="predicted"/>
<sequence length="102" mass="11674">MYTYKTLALAIKKWYQGDGSRHRCSTLRTSSSRSTQTSPLETLVTCPLRQVLNYPEADQLHQLLPCNIRESNWLGVEGLSAVQANILRLRWYGNSNRSEFIA</sequence>
<dbReference type="EMBL" id="JADFTS010000004">
    <property type="protein sequence ID" value="KAF9610445.1"/>
    <property type="molecule type" value="Genomic_DNA"/>
</dbReference>
<organism evidence="1 2">
    <name type="scientific">Coptis chinensis</name>
    <dbReference type="NCBI Taxonomy" id="261450"/>
    <lineage>
        <taxon>Eukaryota</taxon>
        <taxon>Viridiplantae</taxon>
        <taxon>Streptophyta</taxon>
        <taxon>Embryophyta</taxon>
        <taxon>Tracheophyta</taxon>
        <taxon>Spermatophyta</taxon>
        <taxon>Magnoliopsida</taxon>
        <taxon>Ranunculales</taxon>
        <taxon>Ranunculaceae</taxon>
        <taxon>Coptidoideae</taxon>
        <taxon>Coptis</taxon>
    </lineage>
</organism>
<dbReference type="Proteomes" id="UP000631114">
    <property type="component" value="Unassembled WGS sequence"/>
</dbReference>
<evidence type="ECO:0000313" key="1">
    <source>
        <dbReference type="EMBL" id="KAF9610445.1"/>
    </source>
</evidence>
<reference evidence="1 2" key="1">
    <citation type="submission" date="2020-10" db="EMBL/GenBank/DDBJ databases">
        <title>The Coptis chinensis genome and diversification of protoberbering-type alkaloids.</title>
        <authorList>
            <person name="Wang B."/>
            <person name="Shu S."/>
            <person name="Song C."/>
            <person name="Liu Y."/>
        </authorList>
    </citation>
    <scope>NUCLEOTIDE SEQUENCE [LARGE SCALE GENOMIC DNA]</scope>
    <source>
        <strain evidence="1">HL-2020</strain>
        <tissue evidence="1">Leaf</tissue>
    </source>
</reference>
<name>A0A835I0P5_9MAGN</name>
<dbReference type="AlphaFoldDB" id="A0A835I0P5"/>